<evidence type="ECO:0000313" key="2">
    <source>
        <dbReference type="Proteomes" id="UP000178632"/>
    </source>
</evidence>
<proteinExistence type="predicted"/>
<dbReference type="EMBL" id="MHPE01000039">
    <property type="protein sequence ID" value="OGZ76216.1"/>
    <property type="molecule type" value="Genomic_DNA"/>
</dbReference>
<protein>
    <submittedName>
        <fullName evidence="1">Uncharacterized protein</fullName>
    </submittedName>
</protein>
<organism evidence="1 2">
    <name type="scientific">Candidatus Staskawiczbacteria bacterium RIFCSPLOWO2_12_FULL_37_15</name>
    <dbReference type="NCBI Taxonomy" id="1802218"/>
    <lineage>
        <taxon>Bacteria</taxon>
        <taxon>Candidatus Staskawicziibacteriota</taxon>
    </lineage>
</organism>
<gene>
    <name evidence="1" type="ORF">A3G45_00230</name>
</gene>
<evidence type="ECO:0000313" key="1">
    <source>
        <dbReference type="EMBL" id="OGZ76216.1"/>
    </source>
</evidence>
<dbReference type="Proteomes" id="UP000178632">
    <property type="component" value="Unassembled WGS sequence"/>
</dbReference>
<comment type="caution">
    <text evidence="1">The sequence shown here is derived from an EMBL/GenBank/DDBJ whole genome shotgun (WGS) entry which is preliminary data.</text>
</comment>
<accession>A0A1G2IN72</accession>
<sequence>MNGLKDLTNEVLIDGLACSADDPGASFIDYAIEIFERMEAVSGHRFENSDLVMIRRMLALAREVAKAGFDISERSAIGSRLWGEYSKLKNELLTRMTSKNAQ</sequence>
<reference evidence="1 2" key="1">
    <citation type="journal article" date="2016" name="Nat. Commun.">
        <title>Thousands of microbial genomes shed light on interconnected biogeochemical processes in an aquifer system.</title>
        <authorList>
            <person name="Anantharaman K."/>
            <person name="Brown C.T."/>
            <person name="Hug L.A."/>
            <person name="Sharon I."/>
            <person name="Castelle C.J."/>
            <person name="Probst A.J."/>
            <person name="Thomas B.C."/>
            <person name="Singh A."/>
            <person name="Wilkins M.J."/>
            <person name="Karaoz U."/>
            <person name="Brodie E.L."/>
            <person name="Williams K.H."/>
            <person name="Hubbard S.S."/>
            <person name="Banfield J.F."/>
        </authorList>
    </citation>
    <scope>NUCLEOTIDE SEQUENCE [LARGE SCALE GENOMIC DNA]</scope>
</reference>
<name>A0A1G2IN72_9BACT</name>
<dbReference type="AlphaFoldDB" id="A0A1G2IN72"/>